<name>A0A136PRD4_9ACTN</name>
<dbReference type="InterPro" id="IPR039421">
    <property type="entry name" value="Type_1_exporter"/>
</dbReference>
<dbReference type="GO" id="GO:0005886">
    <property type="term" value="C:plasma membrane"/>
    <property type="evidence" value="ECO:0007669"/>
    <property type="project" value="UniProtKB-SubCell"/>
</dbReference>
<evidence type="ECO:0008006" key="12">
    <source>
        <dbReference type="Google" id="ProtNLM"/>
    </source>
</evidence>
<dbReference type="InterPro" id="IPR011527">
    <property type="entry name" value="ABC1_TM_dom"/>
</dbReference>
<dbReference type="Proteomes" id="UP000070620">
    <property type="component" value="Unassembled WGS sequence"/>
</dbReference>
<reference evidence="10 11" key="1">
    <citation type="submission" date="2016-01" db="EMBL/GenBank/DDBJ databases">
        <title>Whole genome sequence and analysis of Micromonospora rosaria DSM 803, which can produce antibacterial substance rosamicin.</title>
        <authorList>
            <person name="Yang H."/>
            <person name="He X."/>
            <person name="Zhu D."/>
        </authorList>
    </citation>
    <scope>NUCLEOTIDE SEQUENCE [LARGE SCALE GENOMIC DNA]</scope>
    <source>
        <strain evidence="10 11">DSM 803</strain>
    </source>
</reference>
<sequence>MTATTPGPALLVAEVLRRRAALTRIALWSLVEAVPSLTAGLLVAAAVDRYVAGQALAGTLLLAALLPAAVVGVLGTRRLFPWLAEVVEPVRDAFATAVVANTLHASTGVGRPPGTAVVVRLTEQVEAVRGALFVLLRQVRQVAFTVVAVLVGLALLAPPVAVSTALLVALAVLLFAALLPGQVARHRAVLAAEEDVSARAGETLHGLRDVIACGGEQRAITDLGDAVDRQVARERALARSTAARGLVILVGGQVPLLALLVAAPWLVRAGHLGLGEAVGAATYLSVSLEPALRGLVGVLSSSGLTLVVNLRRLAEEVPAPPPTAEGRQPLTDRYDVEVRDLTFAYGPDSDPVLRSFSLTLPADDHLAVVGASGIGKSTLAGLLAGLWPADRGTVRLGGVDVRQARSDDLRTTLALVPQEAYVFAGSFRDNLRYLAPEATDDDVRRSAEAVGLAPVLSRLGGLDARVGAGGADLSAGERQLVALARVHLSPARVVILDEATAHLDPAAEARAETAFAARPGTLVVIAHRISSARRAARVLLIDGDRHHLGRHEDLLRDSAGYAELVGHWRTTAELPATDPGAAPTTAGR</sequence>
<protein>
    <recommendedName>
        <fullName evidence="12">ABC transporter ATP-binding protein</fullName>
    </recommendedName>
</protein>
<dbReference type="Gene3D" id="1.20.1560.10">
    <property type="entry name" value="ABC transporter type 1, transmembrane domain"/>
    <property type="match status" value="1"/>
</dbReference>
<comment type="caution">
    <text evidence="10">The sequence shown here is derived from an EMBL/GenBank/DDBJ whole genome shotgun (WGS) entry which is preliminary data.</text>
</comment>
<feature type="transmembrane region" description="Helical" evidence="7">
    <location>
        <begin position="139"/>
        <end position="156"/>
    </location>
</feature>
<dbReference type="PROSITE" id="PS50893">
    <property type="entry name" value="ABC_TRANSPORTER_2"/>
    <property type="match status" value="1"/>
</dbReference>
<evidence type="ECO:0000256" key="5">
    <source>
        <dbReference type="ARBA" id="ARBA00022989"/>
    </source>
</evidence>
<evidence type="ECO:0000256" key="1">
    <source>
        <dbReference type="ARBA" id="ARBA00004651"/>
    </source>
</evidence>
<dbReference type="InterPro" id="IPR036640">
    <property type="entry name" value="ABC1_TM_sf"/>
</dbReference>
<dbReference type="GO" id="GO:0034040">
    <property type="term" value="F:ATPase-coupled lipid transmembrane transporter activity"/>
    <property type="evidence" value="ECO:0007669"/>
    <property type="project" value="TreeGrafter"/>
</dbReference>
<dbReference type="SMART" id="SM00382">
    <property type="entry name" value="AAA"/>
    <property type="match status" value="1"/>
</dbReference>
<dbReference type="SUPFAM" id="SSF90123">
    <property type="entry name" value="ABC transporter transmembrane region"/>
    <property type="match status" value="1"/>
</dbReference>
<evidence type="ECO:0000313" key="11">
    <source>
        <dbReference type="Proteomes" id="UP000070620"/>
    </source>
</evidence>
<feature type="transmembrane region" description="Helical" evidence="7">
    <location>
        <begin position="53"/>
        <end position="74"/>
    </location>
</feature>
<keyword evidence="2 7" id="KW-0812">Transmembrane</keyword>
<dbReference type="Gene3D" id="3.40.50.300">
    <property type="entry name" value="P-loop containing nucleotide triphosphate hydrolases"/>
    <property type="match status" value="1"/>
</dbReference>
<keyword evidence="6 7" id="KW-0472">Membrane</keyword>
<gene>
    <name evidence="10" type="ORF">AWW66_17225</name>
</gene>
<evidence type="ECO:0000256" key="4">
    <source>
        <dbReference type="ARBA" id="ARBA00022840"/>
    </source>
</evidence>
<organism evidence="10 11">
    <name type="scientific">Micromonospora rosaria</name>
    <dbReference type="NCBI Taxonomy" id="47874"/>
    <lineage>
        <taxon>Bacteria</taxon>
        <taxon>Bacillati</taxon>
        <taxon>Actinomycetota</taxon>
        <taxon>Actinomycetes</taxon>
        <taxon>Micromonosporales</taxon>
        <taxon>Micromonosporaceae</taxon>
        <taxon>Micromonospora</taxon>
    </lineage>
</organism>
<keyword evidence="4" id="KW-0067">ATP-binding</keyword>
<evidence type="ECO:0000259" key="8">
    <source>
        <dbReference type="PROSITE" id="PS50893"/>
    </source>
</evidence>
<dbReference type="PANTHER" id="PTHR24221">
    <property type="entry name" value="ATP-BINDING CASSETTE SUB-FAMILY B"/>
    <property type="match status" value="1"/>
</dbReference>
<accession>A0A136PRD4</accession>
<dbReference type="EMBL" id="LRQV01000060">
    <property type="protein sequence ID" value="KXK60746.1"/>
    <property type="molecule type" value="Genomic_DNA"/>
</dbReference>
<feature type="transmembrane region" description="Helical" evidence="7">
    <location>
        <begin position="245"/>
        <end position="267"/>
    </location>
</feature>
<dbReference type="InterPro" id="IPR027417">
    <property type="entry name" value="P-loop_NTPase"/>
</dbReference>
<dbReference type="GO" id="GO:0140359">
    <property type="term" value="F:ABC-type transporter activity"/>
    <property type="evidence" value="ECO:0007669"/>
    <property type="project" value="InterPro"/>
</dbReference>
<keyword evidence="5 7" id="KW-1133">Transmembrane helix</keyword>
<evidence type="ECO:0000256" key="2">
    <source>
        <dbReference type="ARBA" id="ARBA00022692"/>
    </source>
</evidence>
<dbReference type="RefSeq" id="WP_067367158.1">
    <property type="nucleotide sequence ID" value="NZ_JBIUBN010000002.1"/>
</dbReference>
<dbReference type="InterPro" id="IPR003439">
    <property type="entry name" value="ABC_transporter-like_ATP-bd"/>
</dbReference>
<comment type="subcellular location">
    <subcellularLocation>
        <location evidence="1">Cell membrane</location>
        <topology evidence="1">Multi-pass membrane protein</topology>
    </subcellularLocation>
</comment>
<dbReference type="Pfam" id="PF00005">
    <property type="entry name" value="ABC_tran"/>
    <property type="match status" value="1"/>
</dbReference>
<dbReference type="SUPFAM" id="SSF52540">
    <property type="entry name" value="P-loop containing nucleoside triphosphate hydrolases"/>
    <property type="match status" value="1"/>
</dbReference>
<dbReference type="GO" id="GO:0016887">
    <property type="term" value="F:ATP hydrolysis activity"/>
    <property type="evidence" value="ECO:0007669"/>
    <property type="project" value="InterPro"/>
</dbReference>
<dbReference type="AlphaFoldDB" id="A0A136PRD4"/>
<dbReference type="InterPro" id="IPR003593">
    <property type="entry name" value="AAA+_ATPase"/>
</dbReference>
<dbReference type="GO" id="GO:0005524">
    <property type="term" value="F:ATP binding"/>
    <property type="evidence" value="ECO:0007669"/>
    <property type="project" value="UniProtKB-KW"/>
</dbReference>
<evidence type="ECO:0000259" key="9">
    <source>
        <dbReference type="PROSITE" id="PS50929"/>
    </source>
</evidence>
<dbReference type="PANTHER" id="PTHR24221:SF654">
    <property type="entry name" value="ATP-BINDING CASSETTE SUB-FAMILY B MEMBER 6"/>
    <property type="match status" value="1"/>
</dbReference>
<evidence type="ECO:0000256" key="3">
    <source>
        <dbReference type="ARBA" id="ARBA00022741"/>
    </source>
</evidence>
<feature type="domain" description="ABC transmembrane type-1" evidence="9">
    <location>
        <begin position="25"/>
        <end position="290"/>
    </location>
</feature>
<keyword evidence="11" id="KW-1185">Reference proteome</keyword>
<keyword evidence="3" id="KW-0547">Nucleotide-binding</keyword>
<feature type="domain" description="ABC transporter" evidence="8">
    <location>
        <begin position="336"/>
        <end position="567"/>
    </location>
</feature>
<proteinExistence type="predicted"/>
<evidence type="ECO:0000313" key="10">
    <source>
        <dbReference type="EMBL" id="KXK60746.1"/>
    </source>
</evidence>
<dbReference type="OrthoDB" id="9806127at2"/>
<feature type="transmembrane region" description="Helical" evidence="7">
    <location>
        <begin position="162"/>
        <end position="179"/>
    </location>
</feature>
<evidence type="ECO:0000256" key="7">
    <source>
        <dbReference type="SAM" id="Phobius"/>
    </source>
</evidence>
<dbReference type="PROSITE" id="PS50929">
    <property type="entry name" value="ABC_TM1F"/>
    <property type="match status" value="1"/>
</dbReference>
<evidence type="ECO:0000256" key="6">
    <source>
        <dbReference type="ARBA" id="ARBA00023136"/>
    </source>
</evidence>
<feature type="transmembrane region" description="Helical" evidence="7">
    <location>
        <begin position="25"/>
        <end position="47"/>
    </location>
</feature>